<dbReference type="RefSeq" id="WP_150448854.1">
    <property type="nucleotide sequence ID" value="NZ_VYSA01000002.1"/>
</dbReference>
<proteinExistence type="predicted"/>
<evidence type="ECO:0000313" key="4">
    <source>
        <dbReference type="Proteomes" id="UP000325827"/>
    </source>
</evidence>
<keyword evidence="1" id="KW-0472">Membrane</keyword>
<dbReference type="InterPro" id="IPR036249">
    <property type="entry name" value="Thioredoxin-like_sf"/>
</dbReference>
<dbReference type="Gene3D" id="3.40.30.10">
    <property type="entry name" value="Glutaredoxin"/>
    <property type="match status" value="1"/>
</dbReference>
<reference evidence="4" key="1">
    <citation type="submission" date="2019-09" db="EMBL/GenBank/DDBJ databases">
        <title>Mumia zhuanghuii sp. nov. isolated from the intestinal contents of plateau pika (Ochotona curzoniae) in the Qinghai-Tibet plateau of China.</title>
        <authorList>
            <person name="Tian Z."/>
        </authorList>
    </citation>
    <scope>NUCLEOTIDE SEQUENCE [LARGE SCALE GENOMIC DNA]</scope>
    <source>
        <strain evidence="4">JCM 30598</strain>
    </source>
</reference>
<dbReference type="Pfam" id="PF13462">
    <property type="entry name" value="Thioredoxin_4"/>
    <property type="match status" value="1"/>
</dbReference>
<dbReference type="InterPro" id="IPR012336">
    <property type="entry name" value="Thioredoxin-like_fold"/>
</dbReference>
<name>A0A5J5IZS5_9MICO</name>
<dbReference type="Proteomes" id="UP000325827">
    <property type="component" value="Unassembled WGS sequence"/>
</dbReference>
<evidence type="ECO:0000256" key="1">
    <source>
        <dbReference type="SAM" id="Phobius"/>
    </source>
</evidence>
<comment type="caution">
    <text evidence="3">The sequence shown here is derived from an EMBL/GenBank/DDBJ whole genome shotgun (WGS) entry which is preliminary data.</text>
</comment>
<feature type="domain" description="Thioredoxin-like fold" evidence="2">
    <location>
        <begin position="68"/>
        <end position="219"/>
    </location>
</feature>
<keyword evidence="1" id="KW-1133">Transmembrane helix</keyword>
<dbReference type="CDD" id="cd02972">
    <property type="entry name" value="DsbA_family"/>
    <property type="match status" value="1"/>
</dbReference>
<feature type="transmembrane region" description="Helical" evidence="1">
    <location>
        <begin position="16"/>
        <end position="38"/>
    </location>
</feature>
<dbReference type="SUPFAM" id="SSF52833">
    <property type="entry name" value="Thioredoxin-like"/>
    <property type="match status" value="1"/>
</dbReference>
<dbReference type="OrthoDB" id="117402at2"/>
<evidence type="ECO:0000313" key="3">
    <source>
        <dbReference type="EMBL" id="KAA9107821.1"/>
    </source>
</evidence>
<sequence length="234" mass="24109">MASTARRASGNKTNWFAIWISVAVVVVLVAVGGLVVWLNASASGPGTLPEASNVNTDTGAIAVGTGTDTMDTYIDFMCPVCNQFEKTYGSEIQSLVDAGTITLNIHPISILDRSSQGTKFSTRAASAMYCVAVADPTHAVDFMQAMYANQPAENSSGLTNDQIVSIAEGAGVTNASDCINAETYAKYVTSMTPKTPVAPGSSGIGTPTIAINGSVIANSTLPTNPADLGSLFTQ</sequence>
<dbReference type="AlphaFoldDB" id="A0A5J5IZS5"/>
<keyword evidence="1" id="KW-0812">Transmembrane</keyword>
<keyword evidence="4" id="KW-1185">Reference proteome</keyword>
<organism evidence="3 4">
    <name type="scientific">Microbacterium rhizomatis</name>
    <dbReference type="NCBI Taxonomy" id="1631477"/>
    <lineage>
        <taxon>Bacteria</taxon>
        <taxon>Bacillati</taxon>
        <taxon>Actinomycetota</taxon>
        <taxon>Actinomycetes</taxon>
        <taxon>Micrococcales</taxon>
        <taxon>Microbacteriaceae</taxon>
        <taxon>Microbacterium</taxon>
    </lineage>
</organism>
<gene>
    <name evidence="3" type="ORF">F6B43_10310</name>
</gene>
<protein>
    <submittedName>
        <fullName evidence="3">Thioredoxin domain-containing protein</fullName>
    </submittedName>
</protein>
<accession>A0A5J5IZS5</accession>
<evidence type="ECO:0000259" key="2">
    <source>
        <dbReference type="Pfam" id="PF13462"/>
    </source>
</evidence>
<dbReference type="EMBL" id="VYSA01000002">
    <property type="protein sequence ID" value="KAA9107821.1"/>
    <property type="molecule type" value="Genomic_DNA"/>
</dbReference>